<dbReference type="EMBL" id="JAUOZS010000001">
    <property type="protein sequence ID" value="MDT8902965.1"/>
    <property type="molecule type" value="Genomic_DNA"/>
</dbReference>
<name>A0ABU3P2R5_9FIRM</name>
<dbReference type="Gene3D" id="1.20.120.680">
    <property type="entry name" value="Formiminotetrahydrofolate cyclodeaminase monomer, up-and-down helical bundle"/>
    <property type="match status" value="1"/>
</dbReference>
<dbReference type="Proteomes" id="UP001254848">
    <property type="component" value="Unassembled WGS sequence"/>
</dbReference>
<sequence>MLTTLTVNEFTARLASQDPAPGGGSAAALSGLLGASLVEMAISLTRGRREFAAREALLAEREAELSRLRVDLQLLVDRDAAAFTAVMSAYGLPEKTRAEQEARAAAIQEAMREAAEVPLLTARACLAVLQTAEAVLGAVNPHAVSDLTVGVLSCHAGLMGALLNVAVNLPGLTDTTVADGLRRQLRLLRAGADDLTAAIQAKVYGDPTFAAMRE</sequence>
<keyword evidence="1" id="KW-0175">Coiled coil</keyword>
<dbReference type="InterPro" id="IPR007044">
    <property type="entry name" value="Cyclodeamin/CycHdrlase"/>
</dbReference>
<evidence type="ECO:0000313" key="3">
    <source>
        <dbReference type="EMBL" id="MDT8902965.1"/>
    </source>
</evidence>
<protein>
    <submittedName>
        <fullName evidence="3">Cyclodeaminase/cyclohydrolase family protein</fullName>
    </submittedName>
</protein>
<dbReference type="RefSeq" id="WP_413781428.1">
    <property type="nucleotide sequence ID" value="NZ_JAUOZS010000001.1"/>
</dbReference>
<evidence type="ECO:0000313" key="4">
    <source>
        <dbReference type="Proteomes" id="UP001254848"/>
    </source>
</evidence>
<comment type="caution">
    <text evidence="3">The sequence shown here is derived from an EMBL/GenBank/DDBJ whole genome shotgun (WGS) entry which is preliminary data.</text>
</comment>
<feature type="coiled-coil region" evidence="1">
    <location>
        <begin position="58"/>
        <end position="117"/>
    </location>
</feature>
<reference evidence="3 4" key="1">
    <citation type="submission" date="2023-07" db="EMBL/GenBank/DDBJ databases">
        <title>The novel representative of Negativicutes class, Anaeroselena agilis gen. nov. sp. nov.</title>
        <authorList>
            <person name="Prokofeva M.I."/>
            <person name="Elcheninov A.G."/>
            <person name="Klyukina A."/>
            <person name="Kublanov I.V."/>
            <person name="Frolov E.N."/>
            <person name="Podosokorskaya O.A."/>
        </authorList>
    </citation>
    <scope>NUCLEOTIDE SEQUENCE [LARGE SCALE GENOMIC DNA]</scope>
    <source>
        <strain evidence="3 4">4137-cl</strain>
    </source>
</reference>
<feature type="domain" description="Cyclodeaminase/cyclohydrolase" evidence="2">
    <location>
        <begin position="6"/>
        <end position="185"/>
    </location>
</feature>
<accession>A0ABU3P2R5</accession>
<dbReference type="InterPro" id="IPR036178">
    <property type="entry name" value="Formintransfe-cycloase-like_sf"/>
</dbReference>
<gene>
    <name evidence="3" type="ORF">Q4T40_17110</name>
</gene>
<organism evidence="3 4">
    <name type="scientific">Anaeroselena agilis</name>
    <dbReference type="NCBI Taxonomy" id="3063788"/>
    <lineage>
        <taxon>Bacteria</taxon>
        <taxon>Bacillati</taxon>
        <taxon>Bacillota</taxon>
        <taxon>Negativicutes</taxon>
        <taxon>Acetonemataceae</taxon>
        <taxon>Anaeroselena</taxon>
    </lineage>
</organism>
<proteinExistence type="predicted"/>
<dbReference type="Pfam" id="PF04961">
    <property type="entry name" value="FTCD_C"/>
    <property type="match status" value="1"/>
</dbReference>
<keyword evidence="4" id="KW-1185">Reference proteome</keyword>
<dbReference type="SUPFAM" id="SSF101262">
    <property type="entry name" value="Methenyltetrahydrofolate cyclohydrolase-like"/>
    <property type="match status" value="1"/>
</dbReference>
<evidence type="ECO:0000256" key="1">
    <source>
        <dbReference type="SAM" id="Coils"/>
    </source>
</evidence>
<evidence type="ECO:0000259" key="2">
    <source>
        <dbReference type="Pfam" id="PF04961"/>
    </source>
</evidence>